<accession>A0A839HBY2</accession>
<dbReference type="CDD" id="cd00610">
    <property type="entry name" value="OAT_like"/>
    <property type="match status" value="1"/>
</dbReference>
<keyword evidence="1 5" id="KW-0032">Aminotransferase</keyword>
<dbReference type="GO" id="GO:0030170">
    <property type="term" value="F:pyridoxal phosphate binding"/>
    <property type="evidence" value="ECO:0007669"/>
    <property type="project" value="InterPro"/>
</dbReference>
<feature type="binding site" evidence="5">
    <location>
        <position position="268"/>
    </location>
    <ligand>
        <name>pyridoxal 5'-phosphate</name>
        <dbReference type="ChEBI" id="CHEBI:597326"/>
    </ligand>
</feature>
<protein>
    <recommendedName>
        <fullName evidence="5">Acetylornithine aminotransferase</fullName>
        <shortName evidence="5">ACOAT</shortName>
        <ecNumber evidence="5">2.6.1.11</ecNumber>
    </recommendedName>
</protein>
<comment type="cofactor">
    <cofactor evidence="5">
        <name>pyridoxal 5'-phosphate</name>
        <dbReference type="ChEBI" id="CHEBI:597326"/>
    </cofactor>
    <text evidence="5">Binds 1 pyridoxal phosphate per subunit.</text>
</comment>
<dbReference type="GO" id="GO:0003992">
    <property type="term" value="F:N2-acetyl-L-ornithine:2-oxoglutarate 5-aminotransferase activity"/>
    <property type="evidence" value="ECO:0007669"/>
    <property type="project" value="UniProtKB-UniRule"/>
</dbReference>
<dbReference type="InterPro" id="IPR004636">
    <property type="entry name" value="AcOrn/SuccOrn_fam"/>
</dbReference>
<feature type="binding site" evidence="5">
    <location>
        <begin position="210"/>
        <end position="213"/>
    </location>
    <ligand>
        <name>pyridoxal 5'-phosphate</name>
        <dbReference type="ChEBI" id="CHEBI:597326"/>
    </ligand>
</feature>
<evidence type="ECO:0000256" key="1">
    <source>
        <dbReference type="ARBA" id="ARBA00022576"/>
    </source>
</evidence>
<dbReference type="FunFam" id="3.40.640.10:FF:000004">
    <property type="entry name" value="Acetylornithine aminotransferase"/>
    <property type="match status" value="1"/>
</dbReference>
<dbReference type="PANTHER" id="PTHR11986:SF79">
    <property type="entry name" value="ACETYLORNITHINE AMINOTRANSFERASE, MITOCHONDRIAL"/>
    <property type="match status" value="1"/>
</dbReference>
<dbReference type="Gene3D" id="3.40.640.10">
    <property type="entry name" value="Type I PLP-dependent aspartate aminotransferase-like (Major domain)"/>
    <property type="match status" value="1"/>
</dbReference>
<dbReference type="EC" id="2.6.1.11" evidence="5"/>
<evidence type="ECO:0000256" key="5">
    <source>
        <dbReference type="HAMAP-Rule" id="MF_01107"/>
    </source>
</evidence>
<keyword evidence="3 5" id="KW-0808">Transferase</keyword>
<sequence>MSTYARLPVTFERGDGVWLWDNMGRQYLDALSGIAVCGLGHAHPAVTQALCAQAGKLLHTSNLYRIAAQEQLAERLTALAGMERVFFANSGAEANEAAIKLARLYAHRRGITQPTILVTEGSFHGRTLATLTATGNRKTQAGFEPLVQGFVRVPYNDIAAIEMVAANCPSIVAVLVEPIQGEGGVIVPADDYLVQLRQYCDQHHWLLMLDEIQTGMGRTGQLFAHQHSAIQPDVMTLAKGLANGVPIGACLARGAAAEVFAPGNHGSTFGGNPLACCAALAVLDTLTNQQLATRAGELGAQLFNDLRAQLNDVAGVVAIRGRGLMVGIELDRDCGVLVKQALDAGLLINVTAGRVIRLLPPLIITPAQIAQLVEQLTQLIRAFLNPSH</sequence>
<dbReference type="Pfam" id="PF00202">
    <property type="entry name" value="Aminotran_3"/>
    <property type="match status" value="1"/>
</dbReference>
<comment type="catalytic activity">
    <reaction evidence="5">
        <text>N(2)-acetyl-L-ornithine + 2-oxoglutarate = N-acetyl-L-glutamate 5-semialdehyde + L-glutamate</text>
        <dbReference type="Rhea" id="RHEA:18049"/>
        <dbReference type="ChEBI" id="CHEBI:16810"/>
        <dbReference type="ChEBI" id="CHEBI:29123"/>
        <dbReference type="ChEBI" id="CHEBI:29985"/>
        <dbReference type="ChEBI" id="CHEBI:57805"/>
        <dbReference type="EC" id="2.6.1.11"/>
    </reaction>
</comment>
<evidence type="ECO:0000256" key="4">
    <source>
        <dbReference type="ARBA" id="ARBA00022898"/>
    </source>
</evidence>
<dbReference type="InterPro" id="IPR049704">
    <property type="entry name" value="Aminotrans_3_PPA_site"/>
</dbReference>
<comment type="similarity">
    <text evidence="5">Belongs to the class-III pyridoxal-phosphate-dependent aminotransferase family. ArgD subfamily.</text>
</comment>
<evidence type="ECO:0000256" key="3">
    <source>
        <dbReference type="ARBA" id="ARBA00022679"/>
    </source>
</evidence>
<dbReference type="Proteomes" id="UP000548632">
    <property type="component" value="Unassembled WGS sequence"/>
</dbReference>
<dbReference type="NCBIfam" id="NF002325">
    <property type="entry name" value="PRK01278.1"/>
    <property type="match status" value="1"/>
</dbReference>
<comment type="miscellaneous">
    <text evidence="5">May also have succinyldiaminopimelate aminotransferase activity, thus carrying out the corresponding step in lysine biosynthesis.</text>
</comment>
<organism evidence="6 7">
    <name type="scientific">Thiospirillum jenense</name>
    <dbReference type="NCBI Taxonomy" id="1653858"/>
    <lineage>
        <taxon>Bacteria</taxon>
        <taxon>Pseudomonadati</taxon>
        <taxon>Pseudomonadota</taxon>
        <taxon>Gammaproteobacteria</taxon>
        <taxon>Chromatiales</taxon>
        <taxon>Chromatiaceae</taxon>
        <taxon>Thiospirillum</taxon>
    </lineage>
</organism>
<dbReference type="InterPro" id="IPR015422">
    <property type="entry name" value="PyrdxlP-dep_Trfase_small"/>
</dbReference>
<dbReference type="NCBIfam" id="TIGR00707">
    <property type="entry name" value="argD"/>
    <property type="match status" value="1"/>
</dbReference>
<dbReference type="Gene3D" id="3.90.1150.10">
    <property type="entry name" value="Aspartate Aminotransferase, domain 1"/>
    <property type="match status" value="1"/>
</dbReference>
<comment type="subunit">
    <text evidence="5">Homodimer.</text>
</comment>
<name>A0A839HBY2_9GAMM</name>
<dbReference type="EMBL" id="JABVCQ010000008">
    <property type="protein sequence ID" value="MBB1125680.1"/>
    <property type="molecule type" value="Genomic_DNA"/>
</dbReference>
<dbReference type="UniPathway" id="UPA00068">
    <property type="reaction ID" value="UER00109"/>
</dbReference>
<feature type="binding site" evidence="5">
    <location>
        <position position="267"/>
    </location>
    <ligand>
        <name>N(2)-acetyl-L-ornithine</name>
        <dbReference type="ChEBI" id="CHEBI:57805"/>
    </ligand>
</feature>
<evidence type="ECO:0000313" key="7">
    <source>
        <dbReference type="Proteomes" id="UP000548632"/>
    </source>
</evidence>
<dbReference type="InterPro" id="IPR050103">
    <property type="entry name" value="Class-III_PLP-dep_AT"/>
</dbReference>
<keyword evidence="7" id="KW-1185">Reference proteome</keyword>
<keyword evidence="4 5" id="KW-0663">Pyridoxal phosphate</keyword>
<dbReference type="PIRSF" id="PIRSF000521">
    <property type="entry name" value="Transaminase_4ab_Lys_Orn"/>
    <property type="match status" value="1"/>
</dbReference>
<dbReference type="InterPro" id="IPR015421">
    <property type="entry name" value="PyrdxlP-dep_Trfase_major"/>
</dbReference>
<feature type="binding site" evidence="5">
    <location>
        <position position="123"/>
    </location>
    <ligand>
        <name>pyridoxal 5'-phosphate</name>
        <dbReference type="ChEBI" id="CHEBI:597326"/>
    </ligand>
</feature>
<evidence type="ECO:0000313" key="6">
    <source>
        <dbReference type="EMBL" id="MBB1125680.1"/>
    </source>
</evidence>
<dbReference type="GO" id="GO:0005737">
    <property type="term" value="C:cytoplasm"/>
    <property type="evidence" value="ECO:0007669"/>
    <property type="project" value="UniProtKB-SubCell"/>
</dbReference>
<dbReference type="SUPFAM" id="SSF53383">
    <property type="entry name" value="PLP-dependent transferases"/>
    <property type="match status" value="1"/>
</dbReference>
<keyword evidence="5" id="KW-0963">Cytoplasm</keyword>
<dbReference type="InterPro" id="IPR005814">
    <property type="entry name" value="Aminotrans_3"/>
</dbReference>
<dbReference type="GO" id="GO:0006526">
    <property type="term" value="P:L-arginine biosynthetic process"/>
    <property type="evidence" value="ECO:0007669"/>
    <property type="project" value="UniProtKB-UniRule"/>
</dbReference>
<dbReference type="GO" id="GO:0042802">
    <property type="term" value="F:identical protein binding"/>
    <property type="evidence" value="ECO:0007669"/>
    <property type="project" value="TreeGrafter"/>
</dbReference>
<evidence type="ECO:0000256" key="2">
    <source>
        <dbReference type="ARBA" id="ARBA00022605"/>
    </source>
</evidence>
<dbReference type="AlphaFoldDB" id="A0A839HBY2"/>
<feature type="binding site" evidence="5">
    <location>
        <position position="126"/>
    </location>
    <ligand>
        <name>N(2)-acetyl-L-ornithine</name>
        <dbReference type="ChEBI" id="CHEBI:57805"/>
    </ligand>
</feature>
<keyword evidence="5" id="KW-0055">Arginine biosynthesis</keyword>
<comment type="subcellular location">
    <subcellularLocation>
        <location evidence="5">Cytoplasm</location>
    </subcellularLocation>
</comment>
<comment type="caution">
    <text evidence="6">The sequence shown here is derived from an EMBL/GenBank/DDBJ whole genome shotgun (WGS) entry which is preliminary data.</text>
</comment>
<proteinExistence type="inferred from homology"/>
<feature type="modified residue" description="N6-(pyridoxal phosphate)lysine" evidence="5">
    <location>
        <position position="239"/>
    </location>
</feature>
<dbReference type="HAMAP" id="MF_01107">
    <property type="entry name" value="ArgD_aminotrans_3"/>
    <property type="match status" value="1"/>
</dbReference>
<feature type="binding site" evidence="5">
    <location>
        <begin position="91"/>
        <end position="92"/>
    </location>
    <ligand>
        <name>pyridoxal 5'-phosphate</name>
        <dbReference type="ChEBI" id="CHEBI:597326"/>
    </ligand>
</feature>
<dbReference type="PROSITE" id="PS00600">
    <property type="entry name" value="AA_TRANSFER_CLASS_3"/>
    <property type="match status" value="1"/>
</dbReference>
<reference evidence="6 7" key="1">
    <citation type="journal article" date="2020" name="Arch. Microbiol.">
        <title>The genome sequence of the giant phototrophic gammaproteobacterium Thiospirillum jenense gives insight into its physiological properties and phylogenetic relationships.</title>
        <authorList>
            <person name="Imhoff J.F."/>
            <person name="Meyer T.E."/>
            <person name="Kyndt J.A."/>
        </authorList>
    </citation>
    <scope>NUCLEOTIDE SEQUENCE [LARGE SCALE GENOMIC DNA]</scope>
    <source>
        <strain evidence="6 7">DSM 216</strain>
    </source>
</reference>
<keyword evidence="2 5" id="KW-0028">Amino-acid biosynthesis</keyword>
<gene>
    <name evidence="5" type="primary">argD</name>
    <name evidence="6" type="ORF">HUK38_05455</name>
</gene>
<dbReference type="InterPro" id="IPR015424">
    <property type="entry name" value="PyrdxlP-dep_Trfase"/>
</dbReference>
<comment type="pathway">
    <text evidence="5">Amino-acid biosynthesis; L-arginine biosynthesis; N(2)-acetyl-L-ornithine from L-glutamate: step 4/4.</text>
</comment>
<dbReference type="PANTHER" id="PTHR11986">
    <property type="entry name" value="AMINOTRANSFERASE CLASS III"/>
    <property type="match status" value="1"/>
</dbReference>